<dbReference type="FunFam" id="3.40.50.11060:FF:000001">
    <property type="entry name" value="GTPase HflX"/>
    <property type="match status" value="1"/>
</dbReference>
<dbReference type="GO" id="GO:0005737">
    <property type="term" value="C:cytoplasm"/>
    <property type="evidence" value="ECO:0007669"/>
    <property type="project" value="UniProtKB-SubCell"/>
</dbReference>
<dbReference type="InterPro" id="IPR030394">
    <property type="entry name" value="G_HFLX_dom"/>
</dbReference>
<dbReference type="PIRSF" id="PIRSF006809">
    <property type="entry name" value="GTP-binding_hflX_prd"/>
    <property type="match status" value="1"/>
</dbReference>
<keyword evidence="3 6" id="KW-0547">Nucleotide-binding</keyword>
<dbReference type="PRINTS" id="PR00326">
    <property type="entry name" value="GTP1OBG"/>
</dbReference>
<keyword evidence="1 6" id="KW-0963">Cytoplasm</keyword>
<feature type="binding site" evidence="8">
    <location>
        <position position="232"/>
    </location>
    <ligand>
        <name>Mg(2+)</name>
        <dbReference type="ChEBI" id="CHEBI:18420"/>
    </ligand>
</feature>
<dbReference type="GO" id="GO:0046872">
    <property type="term" value="F:metal ion binding"/>
    <property type="evidence" value="ECO:0007669"/>
    <property type="project" value="UniProtKB-KW"/>
</dbReference>
<dbReference type="SUPFAM" id="SSF52540">
    <property type="entry name" value="P-loop containing nucleoside triphosphate hydrolases"/>
    <property type="match status" value="1"/>
</dbReference>
<dbReference type="InterPro" id="IPR042108">
    <property type="entry name" value="GTPase_HflX_N_sf"/>
</dbReference>
<feature type="binding site" evidence="7">
    <location>
        <begin position="205"/>
        <end position="212"/>
    </location>
    <ligand>
        <name>GTP</name>
        <dbReference type="ChEBI" id="CHEBI:37565"/>
    </ligand>
</feature>
<comment type="cofactor">
    <cofactor evidence="8">
        <name>Mg(2+)</name>
        <dbReference type="ChEBI" id="CHEBI:18420"/>
    </cofactor>
</comment>
<gene>
    <name evidence="6 11" type="primary">hflX</name>
    <name evidence="11" type="ORF">XFHB_00350</name>
</gene>
<evidence type="ECO:0000256" key="9">
    <source>
        <dbReference type="SAM" id="Coils"/>
    </source>
</evidence>
<dbReference type="InterPro" id="IPR032305">
    <property type="entry name" value="GTP-bd_M"/>
</dbReference>
<evidence type="ECO:0000256" key="5">
    <source>
        <dbReference type="ARBA" id="ARBA00023134"/>
    </source>
</evidence>
<evidence type="ECO:0000256" key="7">
    <source>
        <dbReference type="PIRSR" id="PIRSR006809-1"/>
    </source>
</evidence>
<evidence type="ECO:0000256" key="1">
    <source>
        <dbReference type="ARBA" id="ARBA00022490"/>
    </source>
</evidence>
<feature type="domain" description="Hflx-type G" evidence="10">
    <location>
        <begin position="199"/>
        <end position="369"/>
    </location>
</feature>
<comment type="subcellular location">
    <subcellularLocation>
        <location evidence="6">Cytoplasm</location>
    </subcellularLocation>
    <text evidence="6">May associate with membranes.</text>
</comment>
<feature type="binding site" evidence="7">
    <location>
        <begin position="317"/>
        <end position="320"/>
    </location>
    <ligand>
        <name>GTP</name>
        <dbReference type="ChEBI" id="CHEBI:37565"/>
    </ligand>
</feature>
<keyword evidence="5 6" id="KW-0342">GTP-binding</keyword>
<feature type="binding site" evidence="8">
    <location>
        <position position="212"/>
    </location>
    <ligand>
        <name>Mg(2+)</name>
        <dbReference type="ChEBI" id="CHEBI:18420"/>
    </ligand>
</feature>
<dbReference type="CDD" id="cd01878">
    <property type="entry name" value="HflX"/>
    <property type="match status" value="1"/>
</dbReference>
<feature type="binding site" evidence="7">
    <location>
        <begin position="230"/>
        <end position="234"/>
    </location>
    <ligand>
        <name>GTP</name>
        <dbReference type="ChEBI" id="CHEBI:37565"/>
    </ligand>
</feature>
<evidence type="ECO:0000313" key="11">
    <source>
        <dbReference type="EMBL" id="ALR05559.1"/>
    </source>
</evidence>
<dbReference type="KEGG" id="xfh:XFHB_00350"/>
<evidence type="ECO:0000256" key="4">
    <source>
        <dbReference type="ARBA" id="ARBA00022842"/>
    </source>
</evidence>
<feature type="binding site" evidence="7">
    <location>
        <begin position="347"/>
        <end position="349"/>
    </location>
    <ligand>
        <name>GTP</name>
        <dbReference type="ChEBI" id="CHEBI:37565"/>
    </ligand>
</feature>
<dbReference type="NCBIfam" id="NF008280">
    <property type="entry name" value="PRK11058.1"/>
    <property type="match status" value="1"/>
</dbReference>
<dbReference type="Pfam" id="PF16360">
    <property type="entry name" value="GTP-bdg_M"/>
    <property type="match status" value="1"/>
</dbReference>
<dbReference type="GO" id="GO:0005525">
    <property type="term" value="F:GTP binding"/>
    <property type="evidence" value="ECO:0007669"/>
    <property type="project" value="UniProtKB-UniRule"/>
</dbReference>
<dbReference type="InterPro" id="IPR005225">
    <property type="entry name" value="Small_GTP-bd"/>
</dbReference>
<dbReference type="NCBIfam" id="TIGR03156">
    <property type="entry name" value="GTP_HflX"/>
    <property type="match status" value="1"/>
</dbReference>
<evidence type="ECO:0000256" key="8">
    <source>
        <dbReference type="PIRSR" id="PIRSR006809-2"/>
    </source>
</evidence>
<dbReference type="PROSITE" id="PS51705">
    <property type="entry name" value="G_HFLX"/>
    <property type="match status" value="1"/>
</dbReference>
<dbReference type="FunFam" id="3.40.50.300:FF:000173">
    <property type="entry name" value="GTPase HflX"/>
    <property type="match status" value="1"/>
</dbReference>
<evidence type="ECO:0000313" key="12">
    <source>
        <dbReference type="Proteomes" id="UP000196980"/>
    </source>
</evidence>
<comment type="subunit">
    <text evidence="6">Monomer. Associates with the 50S ribosomal subunit.</text>
</comment>
<dbReference type="Gene3D" id="6.10.250.2860">
    <property type="match status" value="1"/>
</dbReference>
<sequence>MFDRSRKGEYALLIQPLTDHSAEDGALEEFADLTRSAGATVAGSLAVRINRPNPSTLIGSGKLKEIKATADATGADLILINHSLSPVQERNLEKSLERRVIDRTGLILDIFAQRACSHEGKLQVELAQLRHLATRLVRGWTHLERQRGGAIGLRGPGETQLETDRRLLQKRVEQLQKRLSKVEVQRTQMRRARVRSEVPRIALVGYTNSGKSTLFNALTGASAYTADQLFATLDPKVRRIVLPGSSAMLADTVGFVRHLPHELVAAFRSTLSEAREADLLLHVIDAADPLREERIDQVDEVLQAIGAGELPQLLVFNKIDCIEGAEVRQDTQDGIPDQARRERVWLSARHGHGVELLQQVLDHRLKMQNVQGELRLLPSAGRLRARLHELKGVREEQTDEHGWLLKIDLSLAEIERLAASDYGIPLRALLQYHRDAWTPTLHSKYVSPGY</sequence>
<dbReference type="RefSeq" id="WP_010892635.1">
    <property type="nucleotide sequence ID" value="NZ_CP009790.1"/>
</dbReference>
<dbReference type="PANTHER" id="PTHR10229">
    <property type="entry name" value="GTP-BINDING PROTEIN HFLX"/>
    <property type="match status" value="1"/>
</dbReference>
<evidence type="ECO:0000256" key="2">
    <source>
        <dbReference type="ARBA" id="ARBA00022723"/>
    </source>
</evidence>
<dbReference type="PANTHER" id="PTHR10229:SF0">
    <property type="entry name" value="GTP-BINDING PROTEIN 6-RELATED"/>
    <property type="match status" value="1"/>
</dbReference>
<accession>A0ABC8AB48</accession>
<dbReference type="Gene3D" id="3.40.50.300">
    <property type="entry name" value="P-loop containing nucleotide triphosphate hydrolases"/>
    <property type="match status" value="1"/>
</dbReference>
<dbReference type="EMBL" id="CP009885">
    <property type="protein sequence ID" value="ALR05559.1"/>
    <property type="molecule type" value="Genomic_DNA"/>
</dbReference>
<evidence type="ECO:0000256" key="6">
    <source>
        <dbReference type="HAMAP-Rule" id="MF_00900"/>
    </source>
</evidence>
<dbReference type="Proteomes" id="UP000196980">
    <property type="component" value="Chromosome"/>
</dbReference>
<evidence type="ECO:0000259" key="10">
    <source>
        <dbReference type="PROSITE" id="PS51705"/>
    </source>
</evidence>
<comment type="similarity">
    <text evidence="6">Belongs to the TRAFAC class OBG-HflX-like GTPase superfamily. HflX GTPase family.</text>
</comment>
<dbReference type="InterPro" id="IPR027417">
    <property type="entry name" value="P-loop_NTPase"/>
</dbReference>
<feature type="coiled-coil region" evidence="9">
    <location>
        <begin position="158"/>
        <end position="192"/>
    </location>
</feature>
<keyword evidence="4 8" id="KW-0460">Magnesium</keyword>
<name>A0ABC8AB48_XYLFS</name>
<dbReference type="Gene3D" id="3.40.50.11060">
    <property type="entry name" value="GTPase HflX, N-terminal domain"/>
    <property type="match status" value="1"/>
</dbReference>
<dbReference type="GO" id="GO:0003924">
    <property type="term" value="F:GTPase activity"/>
    <property type="evidence" value="ECO:0007669"/>
    <property type="project" value="UniProtKB-UniRule"/>
</dbReference>
<dbReference type="NCBIfam" id="TIGR00231">
    <property type="entry name" value="small_GTP"/>
    <property type="match status" value="1"/>
</dbReference>
<organism evidence="11 12">
    <name type="scientific">Xylella fastidiosa</name>
    <dbReference type="NCBI Taxonomy" id="2371"/>
    <lineage>
        <taxon>Bacteria</taxon>
        <taxon>Pseudomonadati</taxon>
        <taxon>Pseudomonadota</taxon>
        <taxon>Gammaproteobacteria</taxon>
        <taxon>Lysobacterales</taxon>
        <taxon>Lysobacteraceae</taxon>
        <taxon>Xylella</taxon>
    </lineage>
</organism>
<comment type="function">
    <text evidence="6">GTPase that associates with the 50S ribosomal subunit and may have a role during protein synthesis or ribosome biogenesis.</text>
</comment>
<dbReference type="InterPro" id="IPR016496">
    <property type="entry name" value="GTPase_HflX"/>
</dbReference>
<reference evidence="12" key="1">
    <citation type="submission" date="2014-11" db="EMBL/GenBank/DDBJ databases">
        <title>Xylella fastidiosa Hib4 Genome Sequencing.</title>
        <authorList>
            <person name="Pierry P.M."/>
            <person name="da Silva A.M."/>
        </authorList>
    </citation>
    <scope>NUCLEOTIDE SEQUENCE [LARGE SCALE GENOMIC DNA]</scope>
    <source>
        <strain evidence="12">Hib4</strain>
    </source>
</reference>
<dbReference type="InterPro" id="IPR025121">
    <property type="entry name" value="GTPase_HflX_N"/>
</dbReference>
<dbReference type="Pfam" id="PF01926">
    <property type="entry name" value="MMR_HSR1"/>
    <property type="match status" value="1"/>
</dbReference>
<keyword evidence="9" id="KW-0175">Coiled coil</keyword>
<dbReference type="Pfam" id="PF13167">
    <property type="entry name" value="GTP-bdg_N"/>
    <property type="match status" value="1"/>
</dbReference>
<protein>
    <recommendedName>
        <fullName evidence="6">GTPase HflX</fullName>
    </recommendedName>
    <alternativeName>
        <fullName evidence="6">GTP-binding protein HflX</fullName>
    </alternativeName>
</protein>
<dbReference type="AlphaFoldDB" id="A0ABC8AB48"/>
<dbReference type="HAMAP" id="MF_00900">
    <property type="entry name" value="GTPase_HflX"/>
    <property type="match status" value="1"/>
</dbReference>
<keyword evidence="2 8" id="KW-0479">Metal-binding</keyword>
<feature type="binding site" evidence="7">
    <location>
        <begin position="251"/>
        <end position="254"/>
    </location>
    <ligand>
        <name>GTP</name>
        <dbReference type="ChEBI" id="CHEBI:37565"/>
    </ligand>
</feature>
<dbReference type="InterPro" id="IPR006073">
    <property type="entry name" value="GTP-bd"/>
</dbReference>
<evidence type="ECO:0000256" key="3">
    <source>
        <dbReference type="ARBA" id="ARBA00022741"/>
    </source>
</evidence>
<proteinExistence type="inferred from homology"/>